<gene>
    <name evidence="1" type="ORF">MM415A03272_0005</name>
</gene>
<protein>
    <submittedName>
        <fullName evidence="1">Uncharacterized protein</fullName>
    </submittedName>
</protein>
<sequence>MGGGKSYILYSSAVTSNTPADEKFDVRGFGVVTVIIAVDTITSGCTITPNINAYPVAIEGQAESLSYPIIASGTVTIGSGYAARYKLSDAYDRIGIGIMNSTANKSGRVTVTATGKRRQ</sequence>
<evidence type="ECO:0000313" key="1">
    <source>
        <dbReference type="EMBL" id="QJA71310.1"/>
    </source>
</evidence>
<dbReference type="AlphaFoldDB" id="A0A6M3JN64"/>
<dbReference type="EMBL" id="MT141863">
    <property type="protein sequence ID" value="QJA71310.1"/>
    <property type="molecule type" value="Genomic_DNA"/>
</dbReference>
<name>A0A6M3JN64_9ZZZZ</name>
<organism evidence="1">
    <name type="scientific">viral metagenome</name>
    <dbReference type="NCBI Taxonomy" id="1070528"/>
    <lineage>
        <taxon>unclassified sequences</taxon>
        <taxon>metagenomes</taxon>
        <taxon>organismal metagenomes</taxon>
    </lineage>
</organism>
<reference evidence="1" key="1">
    <citation type="submission" date="2020-03" db="EMBL/GenBank/DDBJ databases">
        <title>The deep terrestrial virosphere.</title>
        <authorList>
            <person name="Holmfeldt K."/>
            <person name="Nilsson E."/>
            <person name="Simone D."/>
            <person name="Lopez-Fernandez M."/>
            <person name="Wu X."/>
            <person name="de Brujin I."/>
            <person name="Lundin D."/>
            <person name="Andersson A."/>
            <person name="Bertilsson S."/>
            <person name="Dopson M."/>
        </authorList>
    </citation>
    <scope>NUCLEOTIDE SEQUENCE</scope>
    <source>
        <strain evidence="1">MM415A03272</strain>
    </source>
</reference>
<accession>A0A6M3JN64</accession>
<proteinExistence type="predicted"/>